<dbReference type="PANTHER" id="PTHR30346">
    <property type="entry name" value="TRANSCRIPTIONAL DUAL REGULATOR HCAR-RELATED"/>
    <property type="match status" value="1"/>
</dbReference>
<dbReference type="PANTHER" id="PTHR30346:SF17">
    <property type="entry name" value="LYSR FAMILY TRANSCRIPTIONAL REGULATOR"/>
    <property type="match status" value="1"/>
</dbReference>
<comment type="caution">
    <text evidence="6">The sequence shown here is derived from an EMBL/GenBank/DDBJ whole genome shotgun (WGS) entry which is preliminary data.</text>
</comment>
<dbReference type="Gene3D" id="3.40.190.10">
    <property type="entry name" value="Periplasmic binding protein-like II"/>
    <property type="match status" value="2"/>
</dbReference>
<dbReference type="InterPro" id="IPR036388">
    <property type="entry name" value="WH-like_DNA-bd_sf"/>
</dbReference>
<dbReference type="PROSITE" id="PS50931">
    <property type="entry name" value="HTH_LYSR"/>
    <property type="match status" value="1"/>
</dbReference>
<accession>A0ABW9WG35</accession>
<evidence type="ECO:0000256" key="1">
    <source>
        <dbReference type="ARBA" id="ARBA00009437"/>
    </source>
</evidence>
<evidence type="ECO:0000313" key="7">
    <source>
        <dbReference type="Proteomes" id="UP000466332"/>
    </source>
</evidence>
<dbReference type="InterPro" id="IPR000847">
    <property type="entry name" value="LysR_HTH_N"/>
</dbReference>
<evidence type="ECO:0000259" key="5">
    <source>
        <dbReference type="PROSITE" id="PS50931"/>
    </source>
</evidence>
<evidence type="ECO:0000256" key="3">
    <source>
        <dbReference type="ARBA" id="ARBA00023125"/>
    </source>
</evidence>
<dbReference type="SUPFAM" id="SSF53850">
    <property type="entry name" value="Periplasmic binding protein-like II"/>
    <property type="match status" value="1"/>
</dbReference>
<dbReference type="RefSeq" id="WP_161045149.1">
    <property type="nucleotide sequence ID" value="NZ_WWCS01000006.1"/>
</dbReference>
<organism evidence="6 7">
    <name type="scientific">Duganella margarita</name>
    <dbReference type="NCBI Taxonomy" id="2692170"/>
    <lineage>
        <taxon>Bacteria</taxon>
        <taxon>Pseudomonadati</taxon>
        <taxon>Pseudomonadota</taxon>
        <taxon>Betaproteobacteria</taxon>
        <taxon>Burkholderiales</taxon>
        <taxon>Oxalobacteraceae</taxon>
        <taxon>Telluria group</taxon>
        <taxon>Duganella</taxon>
    </lineage>
</organism>
<dbReference type="Proteomes" id="UP000466332">
    <property type="component" value="Unassembled WGS sequence"/>
</dbReference>
<evidence type="ECO:0000313" key="6">
    <source>
        <dbReference type="EMBL" id="MYN40094.1"/>
    </source>
</evidence>
<protein>
    <submittedName>
        <fullName evidence="6">LysR family transcriptional regulator</fullName>
    </submittedName>
</protein>
<dbReference type="Pfam" id="PF03466">
    <property type="entry name" value="LysR_substrate"/>
    <property type="match status" value="1"/>
</dbReference>
<evidence type="ECO:0000256" key="4">
    <source>
        <dbReference type="ARBA" id="ARBA00023163"/>
    </source>
</evidence>
<comment type="similarity">
    <text evidence="1">Belongs to the LysR transcriptional regulatory family.</text>
</comment>
<name>A0ABW9WG35_9BURK</name>
<dbReference type="CDD" id="cd08414">
    <property type="entry name" value="PBP2_LTTR_aromatics_like"/>
    <property type="match status" value="1"/>
</dbReference>
<evidence type="ECO:0000256" key="2">
    <source>
        <dbReference type="ARBA" id="ARBA00023015"/>
    </source>
</evidence>
<dbReference type="PRINTS" id="PR00039">
    <property type="entry name" value="HTHLYSR"/>
</dbReference>
<reference evidence="6 7" key="1">
    <citation type="submission" date="2019-12" db="EMBL/GenBank/DDBJ databases">
        <title>Novel species isolated from a subtropical stream in China.</title>
        <authorList>
            <person name="Lu H."/>
        </authorList>
    </citation>
    <scope>NUCLEOTIDE SEQUENCE [LARGE SCALE GENOMIC DNA]</scope>
    <source>
        <strain evidence="6 7">FT109W</strain>
    </source>
</reference>
<feature type="domain" description="HTH lysR-type" evidence="5">
    <location>
        <begin position="2"/>
        <end position="59"/>
    </location>
</feature>
<dbReference type="SUPFAM" id="SSF46785">
    <property type="entry name" value="Winged helix' DNA-binding domain"/>
    <property type="match status" value="1"/>
</dbReference>
<keyword evidence="4" id="KW-0804">Transcription</keyword>
<keyword evidence="7" id="KW-1185">Reference proteome</keyword>
<dbReference type="InterPro" id="IPR036390">
    <property type="entry name" value="WH_DNA-bd_sf"/>
</dbReference>
<proteinExistence type="inferred from homology"/>
<dbReference type="Pfam" id="PF00126">
    <property type="entry name" value="HTH_1"/>
    <property type="match status" value="1"/>
</dbReference>
<dbReference type="EMBL" id="WWCS01000006">
    <property type="protein sequence ID" value="MYN40094.1"/>
    <property type="molecule type" value="Genomic_DNA"/>
</dbReference>
<dbReference type="InterPro" id="IPR005119">
    <property type="entry name" value="LysR_subst-bd"/>
</dbReference>
<keyword evidence="3" id="KW-0238">DNA-binding</keyword>
<gene>
    <name evidence="6" type="ORF">GTP55_11985</name>
</gene>
<sequence>MISLKQFKYFIEIVEAGSYSRAAEKLYIAQSALSRQIKELEDELQTPLLMRDARQFELTPAGQLFFERGKRILEDIDDTLVQARHVGQGSQGVIRLQHSSSVILTPRISNALAQTLDAHPGVTLEVSMLPSENQTLEIEEGRADIGLLRLPTLRRHPHIQVREIGSERLMVAVAQHAPLAALDNVELAALSDEAFISIPHKDRGGLSYLVANLCLEQGFFPKPARALSRKSSQLNLIEAGLGIAIVPECMRLTAPAGVRFVTLSQGRLLTSVGLATRREADPLVTAFADALTARLALPVARTVMRGVLSPAS</sequence>
<keyword evidence="2" id="KW-0805">Transcription regulation</keyword>
<dbReference type="Gene3D" id="1.10.10.10">
    <property type="entry name" value="Winged helix-like DNA-binding domain superfamily/Winged helix DNA-binding domain"/>
    <property type="match status" value="1"/>
</dbReference>